<accession>A0A3D9H3Q1</accession>
<evidence type="ECO:0000313" key="1">
    <source>
        <dbReference type="EMBL" id="RED44109.1"/>
    </source>
</evidence>
<keyword evidence="2" id="KW-1185">Reference proteome</keyword>
<evidence type="ECO:0000313" key="2">
    <source>
        <dbReference type="Proteomes" id="UP000256845"/>
    </source>
</evidence>
<gene>
    <name evidence="1" type="ORF">DFP90_11712</name>
</gene>
<proteinExistence type="predicted"/>
<comment type="caution">
    <text evidence="1">The sequence shown here is derived from an EMBL/GenBank/DDBJ whole genome shotgun (WGS) entry which is preliminary data.</text>
</comment>
<dbReference type="EMBL" id="QRDW01000017">
    <property type="protein sequence ID" value="RED44109.1"/>
    <property type="molecule type" value="Genomic_DNA"/>
</dbReference>
<dbReference type="Proteomes" id="UP000256845">
    <property type="component" value="Unassembled WGS sequence"/>
</dbReference>
<dbReference type="AlphaFoldDB" id="A0A3D9H3Q1"/>
<sequence length="76" mass="8470">MENASLPGLMVPSGQFEKITSIPVEFRYAQKWAKEEAEMFGTEEKPLCPVVLSALTGDLEWKGNVYPHGLEITQNS</sequence>
<protein>
    <submittedName>
        <fullName evidence="1">Uncharacterized protein</fullName>
    </submittedName>
</protein>
<name>A0A3D9H3Q1_9PROT</name>
<organism evidence="1 2">
    <name type="scientific">Aestuariispira insulae</name>
    <dbReference type="NCBI Taxonomy" id="1461337"/>
    <lineage>
        <taxon>Bacteria</taxon>
        <taxon>Pseudomonadati</taxon>
        <taxon>Pseudomonadota</taxon>
        <taxon>Alphaproteobacteria</taxon>
        <taxon>Rhodospirillales</taxon>
        <taxon>Kiloniellaceae</taxon>
        <taxon>Aestuariispira</taxon>
    </lineage>
</organism>
<dbReference type="RefSeq" id="WP_115939327.1">
    <property type="nucleotide sequence ID" value="NZ_QRDW01000017.1"/>
</dbReference>
<reference evidence="1 2" key="1">
    <citation type="submission" date="2018-07" db="EMBL/GenBank/DDBJ databases">
        <title>Genomic Encyclopedia of Type Strains, Phase III (KMG-III): the genomes of soil and plant-associated and newly described type strains.</title>
        <authorList>
            <person name="Whitman W."/>
        </authorList>
    </citation>
    <scope>NUCLEOTIDE SEQUENCE [LARGE SCALE GENOMIC DNA]</scope>
    <source>
        <strain evidence="1 2">CECT 8488</strain>
    </source>
</reference>